<dbReference type="KEGG" id="ehn:H9Q80_14575"/>
<name>A0A7G9GKX9_9FIRM</name>
<organism evidence="2 3">
    <name type="scientific">[Eubacterium] hominis</name>
    <dbReference type="NCBI Taxonomy" id="2764325"/>
    <lineage>
        <taxon>Bacteria</taxon>
        <taxon>Bacillati</taxon>
        <taxon>Bacillota</taxon>
        <taxon>Erysipelotrichia</taxon>
        <taxon>Erysipelotrichales</taxon>
        <taxon>Erysipelotrichaceae</taxon>
        <taxon>Amedibacillus</taxon>
    </lineage>
</organism>
<evidence type="ECO:0000313" key="2">
    <source>
        <dbReference type="EMBL" id="QNM11461.1"/>
    </source>
</evidence>
<keyword evidence="1" id="KW-0732">Signal</keyword>
<feature type="signal peptide" evidence="1">
    <location>
        <begin position="1"/>
        <end position="25"/>
    </location>
</feature>
<keyword evidence="3" id="KW-1185">Reference proteome</keyword>
<proteinExistence type="predicted"/>
<gene>
    <name evidence="2" type="ORF">H9Q80_14575</name>
</gene>
<protein>
    <submittedName>
        <fullName evidence="2">Uncharacterized protein</fullName>
    </submittedName>
</protein>
<dbReference type="AlphaFoldDB" id="A0A7G9GKX9"/>
<dbReference type="EMBL" id="CP060636">
    <property type="protein sequence ID" value="QNM11461.1"/>
    <property type="molecule type" value="Genomic_DNA"/>
</dbReference>
<reference evidence="2 3" key="1">
    <citation type="submission" date="2020-08" db="EMBL/GenBank/DDBJ databases">
        <authorList>
            <person name="Liu C."/>
            <person name="Sun Q."/>
        </authorList>
    </citation>
    <scope>NUCLEOTIDE SEQUENCE [LARGE SCALE GENOMIC DNA]</scope>
    <source>
        <strain evidence="2 3">NSJ-61</strain>
    </source>
</reference>
<sequence>MISFKKKIKKFAVPALCLTILGAGAGVTVNAADYSCTKTVGINTAIGSGSVKATTTRHTTGNSKWDTYSVGYSSVSGTKSCVSNSKELYTSDSKAQYKYTLSITLYSYAYGSGSANVDYYFNGSKVY</sequence>
<dbReference type="Proteomes" id="UP000515856">
    <property type="component" value="Chromosome"/>
</dbReference>
<dbReference type="RefSeq" id="WP_117454117.1">
    <property type="nucleotide sequence ID" value="NZ_CP060636.1"/>
</dbReference>
<accession>A0A7G9GKX9</accession>
<evidence type="ECO:0000256" key="1">
    <source>
        <dbReference type="SAM" id="SignalP"/>
    </source>
</evidence>
<feature type="chain" id="PRO_5038730986" evidence="1">
    <location>
        <begin position="26"/>
        <end position="127"/>
    </location>
</feature>
<evidence type="ECO:0000313" key="3">
    <source>
        <dbReference type="Proteomes" id="UP000515856"/>
    </source>
</evidence>